<dbReference type="InterPro" id="IPR048522">
    <property type="entry name" value="Death_3_fish"/>
</dbReference>
<dbReference type="PANTHER" id="PTHR23097:SF90">
    <property type="entry name" value="TUMOR NECROSIS FACTOR RECEPTOR SUPERFAMILY MEMBER 11B"/>
    <property type="match status" value="1"/>
</dbReference>
<dbReference type="PANTHER" id="PTHR23097">
    <property type="entry name" value="TUMOR NECROSIS FACTOR RECEPTOR SUPERFAMILY MEMBER"/>
    <property type="match status" value="1"/>
</dbReference>
<dbReference type="Pfam" id="PF21733">
    <property type="entry name" value="Death_3"/>
    <property type="match status" value="1"/>
</dbReference>
<reference evidence="10" key="2">
    <citation type="submission" date="2025-09" db="UniProtKB">
        <authorList>
            <consortium name="Ensembl"/>
        </authorList>
    </citation>
    <scope>IDENTIFICATION</scope>
</reference>
<feature type="disulfide bond" evidence="8">
    <location>
        <begin position="16"/>
        <end position="31"/>
    </location>
</feature>
<evidence type="ECO:0000313" key="10">
    <source>
        <dbReference type="Ensembl" id="ENSAPOP00000024347.1"/>
    </source>
</evidence>
<keyword evidence="7" id="KW-0325">Glycoprotein</keyword>
<feature type="disulfide bond" evidence="8">
    <location>
        <begin position="38"/>
        <end position="56"/>
    </location>
</feature>
<dbReference type="GeneTree" id="ENSGT00940000155167"/>
<proteinExistence type="predicted"/>
<dbReference type="AlphaFoldDB" id="A0A3Q1G9K8"/>
<accession>A0A3Q1G9K8</accession>
<dbReference type="Pfam" id="PF00020">
    <property type="entry name" value="TNFR_c6"/>
    <property type="match status" value="3"/>
</dbReference>
<keyword evidence="11" id="KW-1185">Reference proteome</keyword>
<organism evidence="10 11">
    <name type="scientific">Acanthochromis polyacanthus</name>
    <name type="common">spiny chromis</name>
    <dbReference type="NCBI Taxonomy" id="80966"/>
    <lineage>
        <taxon>Eukaryota</taxon>
        <taxon>Metazoa</taxon>
        <taxon>Chordata</taxon>
        <taxon>Craniata</taxon>
        <taxon>Vertebrata</taxon>
        <taxon>Euteleostomi</taxon>
        <taxon>Actinopterygii</taxon>
        <taxon>Neopterygii</taxon>
        <taxon>Teleostei</taxon>
        <taxon>Neoteleostei</taxon>
        <taxon>Acanthomorphata</taxon>
        <taxon>Ovalentaria</taxon>
        <taxon>Pomacentridae</taxon>
        <taxon>Acanthochromis</taxon>
    </lineage>
</organism>
<name>A0A3Q1G9K8_9TELE</name>
<dbReference type="SUPFAM" id="SSF57586">
    <property type="entry name" value="TNF receptor-like"/>
    <property type="match status" value="2"/>
</dbReference>
<dbReference type="Gene3D" id="2.10.50.10">
    <property type="entry name" value="Tumor Necrosis Factor Receptor, subunit A, domain 2"/>
    <property type="match status" value="2"/>
</dbReference>
<reference evidence="10" key="1">
    <citation type="submission" date="2025-08" db="UniProtKB">
        <authorList>
            <consortium name="Ensembl"/>
        </authorList>
    </citation>
    <scope>IDENTIFICATION</scope>
</reference>
<keyword evidence="5" id="KW-0677">Repeat</keyword>
<evidence type="ECO:0000256" key="7">
    <source>
        <dbReference type="ARBA" id="ARBA00023180"/>
    </source>
</evidence>
<keyword evidence="4" id="KW-0732">Signal</keyword>
<evidence type="ECO:0000256" key="4">
    <source>
        <dbReference type="ARBA" id="ARBA00022729"/>
    </source>
</evidence>
<evidence type="ECO:0000256" key="3">
    <source>
        <dbReference type="ARBA" id="ARBA00022703"/>
    </source>
</evidence>
<keyword evidence="6 8" id="KW-1015">Disulfide bond</keyword>
<dbReference type="GO" id="GO:0005576">
    <property type="term" value="C:extracellular region"/>
    <property type="evidence" value="ECO:0007669"/>
    <property type="project" value="UniProtKB-SubCell"/>
</dbReference>
<dbReference type="InterPro" id="IPR001368">
    <property type="entry name" value="TNFR/NGFR_Cys_rich_reg"/>
</dbReference>
<evidence type="ECO:0000256" key="2">
    <source>
        <dbReference type="ARBA" id="ARBA00022525"/>
    </source>
</evidence>
<dbReference type="Proteomes" id="UP000257200">
    <property type="component" value="Unplaced"/>
</dbReference>
<feature type="domain" description="TNFR-Cys" evidence="9">
    <location>
        <begin position="15"/>
        <end position="56"/>
    </location>
</feature>
<evidence type="ECO:0000259" key="9">
    <source>
        <dbReference type="PROSITE" id="PS50050"/>
    </source>
</evidence>
<keyword evidence="2" id="KW-0964">Secreted</keyword>
<evidence type="ECO:0000256" key="6">
    <source>
        <dbReference type="ARBA" id="ARBA00023157"/>
    </source>
</evidence>
<dbReference type="Ensembl" id="ENSAPOT00000008978.1">
    <property type="protein sequence ID" value="ENSAPOP00000024347.1"/>
    <property type="gene ID" value="ENSAPOG00000006712.1"/>
</dbReference>
<dbReference type="SMART" id="SM00208">
    <property type="entry name" value="TNFR"/>
    <property type="match status" value="3"/>
</dbReference>
<evidence type="ECO:0000256" key="5">
    <source>
        <dbReference type="ARBA" id="ARBA00022737"/>
    </source>
</evidence>
<evidence type="ECO:0000313" key="11">
    <source>
        <dbReference type="Proteomes" id="UP000257200"/>
    </source>
</evidence>
<evidence type="ECO:0000256" key="8">
    <source>
        <dbReference type="PROSITE-ProRule" id="PRU00206"/>
    </source>
</evidence>
<comment type="subcellular location">
    <subcellularLocation>
        <location evidence="1">Secreted</location>
    </subcellularLocation>
</comment>
<keyword evidence="3" id="KW-0053">Apoptosis</keyword>
<dbReference type="PROSITE" id="PS50050">
    <property type="entry name" value="TNFR_NGFR_2"/>
    <property type="match status" value="1"/>
</dbReference>
<dbReference type="GO" id="GO:0006915">
    <property type="term" value="P:apoptotic process"/>
    <property type="evidence" value="ECO:0007669"/>
    <property type="project" value="UniProtKB-KW"/>
</dbReference>
<feature type="repeat" description="TNFR-Cys" evidence="8">
    <location>
        <begin position="15"/>
        <end position="56"/>
    </location>
</feature>
<dbReference type="InterPro" id="IPR052459">
    <property type="entry name" value="TNFRSF_decoy_receptor"/>
</dbReference>
<sequence>MSAHCTASTPTQCAPCRQDYFTALWNYLPRCLYCNNFCNGNQEVETECSATTNRVCRCQKGFYGLDDFCIPHTECGPGHGVLTKGTWQTDTVCTRCSDGYFSNSLSALDSCIKHQECANEKIELLSGSADQDTLCGTCEDLANGGETFRTFLSGFFTLHKMRVGKMKKFVARYANSTLPSFSCLFSAFHPLKLNLNPSSTTGTSQGQWRRCSSRTRPNREVLCWIRLKSGCPRLQRRS</sequence>
<comment type="caution">
    <text evidence="8">Lacks conserved residue(s) required for the propagation of feature annotation.</text>
</comment>
<evidence type="ECO:0000256" key="1">
    <source>
        <dbReference type="ARBA" id="ARBA00004613"/>
    </source>
</evidence>
<protein>
    <submittedName>
        <fullName evidence="10">Tumor necrosis factor receptor superfamily member 6B-like</fullName>
    </submittedName>
</protein>